<dbReference type="OrthoDB" id="7066686at2"/>
<accession>A0A1R4H6A9</accession>
<proteinExistence type="predicted"/>
<keyword evidence="2" id="KW-1185">Reference proteome</keyword>
<organism evidence="1 2">
    <name type="scientific">Crenothrix polyspora</name>
    <dbReference type="NCBI Taxonomy" id="360316"/>
    <lineage>
        <taxon>Bacteria</taxon>
        <taxon>Pseudomonadati</taxon>
        <taxon>Pseudomonadota</taxon>
        <taxon>Gammaproteobacteria</taxon>
        <taxon>Methylococcales</taxon>
        <taxon>Crenotrichaceae</taxon>
        <taxon>Crenothrix</taxon>
    </lineage>
</organism>
<evidence type="ECO:0000313" key="1">
    <source>
        <dbReference type="EMBL" id="SJM91782.1"/>
    </source>
</evidence>
<reference evidence="2" key="1">
    <citation type="submission" date="2017-02" db="EMBL/GenBank/DDBJ databases">
        <authorList>
            <person name="Daims H."/>
        </authorList>
    </citation>
    <scope>NUCLEOTIDE SEQUENCE [LARGE SCALE GENOMIC DNA]</scope>
</reference>
<evidence type="ECO:0000313" key="2">
    <source>
        <dbReference type="Proteomes" id="UP000195442"/>
    </source>
</evidence>
<dbReference type="EMBL" id="FUKJ01000157">
    <property type="protein sequence ID" value="SJM91782.1"/>
    <property type="molecule type" value="Genomic_DNA"/>
</dbReference>
<dbReference type="AlphaFoldDB" id="A0A1R4H6A9"/>
<name>A0A1R4H6A9_9GAMM</name>
<gene>
    <name evidence="1" type="ORF">CRENPOLYSF2_240011</name>
</gene>
<sequence length="68" mass="8188">MQAIREEDWQTLPEQAQNEVYDSFLFIKQRYEKQTRQTTDISETIAFSNRSAGNIKEWLSDKEDEIWT</sequence>
<protein>
    <submittedName>
        <fullName evidence="1">Uncharacterized protein</fullName>
    </submittedName>
</protein>
<dbReference type="RefSeq" id="WP_087146682.1">
    <property type="nucleotide sequence ID" value="NZ_FUKJ01000157.1"/>
</dbReference>
<dbReference type="Proteomes" id="UP000195442">
    <property type="component" value="Unassembled WGS sequence"/>
</dbReference>